<keyword evidence="3" id="KW-1185">Reference proteome</keyword>
<reference evidence="2 3" key="1">
    <citation type="journal article" date="2024" name="J Genomics">
        <title>Draft genome sequencing and assembly of Favolaschia claudopus CIRM-BRFM 2984 isolated from oak limbs.</title>
        <authorList>
            <person name="Navarro D."/>
            <person name="Drula E."/>
            <person name="Chaduli D."/>
            <person name="Cazenave R."/>
            <person name="Ahrendt S."/>
            <person name="Wang J."/>
            <person name="Lipzen A."/>
            <person name="Daum C."/>
            <person name="Barry K."/>
            <person name="Grigoriev I.V."/>
            <person name="Favel A."/>
            <person name="Rosso M.N."/>
            <person name="Martin F."/>
        </authorList>
    </citation>
    <scope>NUCLEOTIDE SEQUENCE [LARGE SCALE GENOMIC DNA]</scope>
    <source>
        <strain evidence="2 3">CIRM-BRFM 2984</strain>
    </source>
</reference>
<dbReference type="AlphaFoldDB" id="A0AAV9Z5F5"/>
<sequence length="331" mass="37910">MSQLSHSLPPPPMSSRTRNVLIEDDSEVEEISGPSVVQALFHKNRDFRISGGTFNLTVKSKGKELENFRRIRLGDIVLGKDIGGGPQPVNGRNVVRRVYTARLVEMESPMTVAIYEGQKKDLKKKWDEYIPLHVKLRHPNVFPLFGITLSQGLCAAIYHDEYVPYEQMEQMYSVPPTSQIYFYKFFREEFEAHASYIALTTNSPVITCGMCTIWFHPSGKMCIEVDYGCHEPLIKSYGYHFLTCGYRLVSKTRSPKYLLPLVEVPKMIDSLEFEYYYQRLVSQELCRIRNIPLTSGNAFSQNRDSMSVLDSHRQADGCRQGTDRDAGDRPL</sequence>
<accession>A0AAV9Z5F5</accession>
<dbReference type="Proteomes" id="UP001362999">
    <property type="component" value="Unassembled WGS sequence"/>
</dbReference>
<evidence type="ECO:0000313" key="3">
    <source>
        <dbReference type="Proteomes" id="UP001362999"/>
    </source>
</evidence>
<comment type="caution">
    <text evidence="2">The sequence shown here is derived from an EMBL/GenBank/DDBJ whole genome shotgun (WGS) entry which is preliminary data.</text>
</comment>
<protein>
    <submittedName>
        <fullName evidence="2">Uncharacterized protein</fullName>
    </submittedName>
</protein>
<feature type="region of interest" description="Disordered" evidence="1">
    <location>
        <begin position="308"/>
        <end position="331"/>
    </location>
</feature>
<organism evidence="2 3">
    <name type="scientific">Favolaschia claudopus</name>
    <dbReference type="NCBI Taxonomy" id="2862362"/>
    <lineage>
        <taxon>Eukaryota</taxon>
        <taxon>Fungi</taxon>
        <taxon>Dikarya</taxon>
        <taxon>Basidiomycota</taxon>
        <taxon>Agaricomycotina</taxon>
        <taxon>Agaricomycetes</taxon>
        <taxon>Agaricomycetidae</taxon>
        <taxon>Agaricales</taxon>
        <taxon>Marasmiineae</taxon>
        <taxon>Mycenaceae</taxon>
        <taxon>Favolaschia</taxon>
    </lineage>
</organism>
<dbReference type="EMBL" id="JAWWNJ010000205">
    <property type="protein sequence ID" value="KAK6971743.1"/>
    <property type="molecule type" value="Genomic_DNA"/>
</dbReference>
<gene>
    <name evidence="2" type="ORF">R3P38DRAFT_3141266</name>
</gene>
<feature type="compositionally biased region" description="Basic and acidic residues" evidence="1">
    <location>
        <begin position="310"/>
        <end position="331"/>
    </location>
</feature>
<evidence type="ECO:0000313" key="2">
    <source>
        <dbReference type="EMBL" id="KAK6971743.1"/>
    </source>
</evidence>
<proteinExistence type="predicted"/>
<name>A0AAV9Z5F5_9AGAR</name>
<evidence type="ECO:0000256" key="1">
    <source>
        <dbReference type="SAM" id="MobiDB-lite"/>
    </source>
</evidence>